<dbReference type="Pfam" id="PF10736">
    <property type="entry name" value="DUF2527"/>
    <property type="match status" value="1"/>
</dbReference>
<reference evidence="2 3" key="1">
    <citation type="journal article" date="2021" name="Genome Biol. Evol.">
        <title>The evolution of interdependence in a four-way mealybug symbiosis.</title>
        <authorList>
            <person name="Garber A.I."/>
            <person name="Kupper M."/>
            <person name="Laetsch D.R."/>
            <person name="Weldon S.R."/>
            <person name="Ladinsky M.S."/>
            <person name="Bjorkman P.J."/>
            <person name="McCutcheon J.P."/>
        </authorList>
    </citation>
    <scope>NUCLEOTIDE SEQUENCE [LARGE SCALE GENOMIC DNA]</scope>
    <source>
        <strain evidence="2">SOD</strain>
    </source>
</reference>
<proteinExistence type="predicted"/>
<accession>A0ABS5YDE4</accession>
<keyword evidence="3" id="KW-1185">Reference proteome</keyword>
<comment type="caution">
    <text evidence="2">The sequence shown here is derived from an EMBL/GenBank/DDBJ whole genome shotgun (WGS) entry which is preliminary data.</text>
</comment>
<name>A0ABS5YDE4_9GAMM</name>
<organism evidence="2 3">
    <name type="scientific">Candidatus Sodalis endolongispinus</name>
    <dbReference type="NCBI Taxonomy" id="2812662"/>
    <lineage>
        <taxon>Bacteria</taxon>
        <taxon>Pseudomonadati</taxon>
        <taxon>Pseudomonadota</taxon>
        <taxon>Gammaproteobacteria</taxon>
        <taxon>Enterobacterales</taxon>
        <taxon>Bruguierivoracaceae</taxon>
        <taxon>Sodalis</taxon>
    </lineage>
</organism>
<gene>
    <name evidence="2" type="ORF">JZM24_14520</name>
</gene>
<protein>
    <submittedName>
        <fullName evidence="2">DUF2627 domain-containing protein</fullName>
    </submittedName>
</protein>
<dbReference type="RefSeq" id="WP_074013602.1">
    <property type="nucleotide sequence ID" value="NZ_JAFJYC010000002.1"/>
</dbReference>
<evidence type="ECO:0000313" key="2">
    <source>
        <dbReference type="EMBL" id="MBT9433036.1"/>
    </source>
</evidence>
<dbReference type="Proteomes" id="UP000811282">
    <property type="component" value="Unassembled WGS sequence"/>
</dbReference>
<dbReference type="EMBL" id="JAFJYC010000002">
    <property type="protein sequence ID" value="MBT9433036.1"/>
    <property type="molecule type" value="Genomic_DNA"/>
</dbReference>
<dbReference type="InterPro" id="IPR019672">
    <property type="entry name" value="DUF2527"/>
</dbReference>
<feature type="region of interest" description="Disordered" evidence="1">
    <location>
        <begin position="25"/>
        <end position="44"/>
    </location>
</feature>
<evidence type="ECO:0000256" key="1">
    <source>
        <dbReference type="SAM" id="MobiDB-lite"/>
    </source>
</evidence>
<feature type="compositionally biased region" description="Low complexity" evidence="1">
    <location>
        <begin position="26"/>
        <end position="38"/>
    </location>
</feature>
<evidence type="ECO:0000313" key="3">
    <source>
        <dbReference type="Proteomes" id="UP000811282"/>
    </source>
</evidence>
<sequence length="44" mass="4924">MSGIFSKEVLRVDDFVAYRFSADPYLSASSSNDSSLSLHRQRAI</sequence>